<dbReference type="AlphaFoldDB" id="A0A2P5D1S2"/>
<accession>A0A2P5D1S2</accession>
<feature type="coiled-coil region" evidence="1">
    <location>
        <begin position="91"/>
        <end position="118"/>
    </location>
</feature>
<protein>
    <submittedName>
        <fullName evidence="2">Uncharacterized protein</fullName>
    </submittedName>
</protein>
<comment type="caution">
    <text evidence="2">The sequence shown here is derived from an EMBL/GenBank/DDBJ whole genome shotgun (WGS) entry which is preliminary data.</text>
</comment>
<dbReference type="Proteomes" id="UP000237105">
    <property type="component" value="Unassembled WGS sequence"/>
</dbReference>
<evidence type="ECO:0000256" key="1">
    <source>
        <dbReference type="SAM" id="Coils"/>
    </source>
</evidence>
<keyword evidence="1" id="KW-0175">Coiled coil</keyword>
<keyword evidence="3" id="KW-1185">Reference proteome</keyword>
<name>A0A2P5D1S2_PARAD</name>
<dbReference type="EMBL" id="JXTB01000073">
    <property type="protein sequence ID" value="PON67242.1"/>
    <property type="molecule type" value="Genomic_DNA"/>
</dbReference>
<proteinExistence type="predicted"/>
<evidence type="ECO:0000313" key="2">
    <source>
        <dbReference type="EMBL" id="PON67242.1"/>
    </source>
</evidence>
<evidence type="ECO:0000313" key="3">
    <source>
        <dbReference type="Proteomes" id="UP000237105"/>
    </source>
</evidence>
<gene>
    <name evidence="2" type="ORF">PanWU01x14_104170</name>
</gene>
<reference evidence="3" key="1">
    <citation type="submission" date="2016-06" db="EMBL/GenBank/DDBJ databases">
        <title>Parallel loss of symbiosis genes in relatives of nitrogen-fixing non-legume Parasponia.</title>
        <authorList>
            <person name="Van Velzen R."/>
            <person name="Holmer R."/>
            <person name="Bu F."/>
            <person name="Rutten L."/>
            <person name="Van Zeijl A."/>
            <person name="Liu W."/>
            <person name="Santuari L."/>
            <person name="Cao Q."/>
            <person name="Sharma T."/>
            <person name="Shen D."/>
            <person name="Roswanjaya Y."/>
            <person name="Wardhani T."/>
            <person name="Kalhor M.S."/>
            <person name="Jansen J."/>
            <person name="Van den Hoogen J."/>
            <person name="Gungor B."/>
            <person name="Hartog M."/>
            <person name="Hontelez J."/>
            <person name="Verver J."/>
            <person name="Yang W.-C."/>
            <person name="Schijlen E."/>
            <person name="Repin R."/>
            <person name="Schilthuizen M."/>
            <person name="Schranz E."/>
            <person name="Heidstra R."/>
            <person name="Miyata K."/>
            <person name="Fedorova E."/>
            <person name="Kohlen W."/>
            <person name="Bisseling T."/>
            <person name="Smit S."/>
            <person name="Geurts R."/>
        </authorList>
    </citation>
    <scope>NUCLEOTIDE SEQUENCE [LARGE SCALE GENOMIC DNA]</scope>
    <source>
        <strain evidence="3">cv. WU1-14</strain>
    </source>
</reference>
<sequence>MERNLADLIHPGRKSELKHSLSILLSTKNIFLNEMVDEMAKFLDMFNQTCKQYETAQNDLKEAEGKESKVVQLESTLQQFARVLKLVKMKIEAIDQEIADLGKKLTEKEAENKELKCSFEYLKSRGTSLKQALEEVKGDVEVIAKKKKRGSRFGE</sequence>
<organism evidence="2 3">
    <name type="scientific">Parasponia andersonii</name>
    <name type="common">Sponia andersonii</name>
    <dbReference type="NCBI Taxonomy" id="3476"/>
    <lineage>
        <taxon>Eukaryota</taxon>
        <taxon>Viridiplantae</taxon>
        <taxon>Streptophyta</taxon>
        <taxon>Embryophyta</taxon>
        <taxon>Tracheophyta</taxon>
        <taxon>Spermatophyta</taxon>
        <taxon>Magnoliopsida</taxon>
        <taxon>eudicotyledons</taxon>
        <taxon>Gunneridae</taxon>
        <taxon>Pentapetalae</taxon>
        <taxon>rosids</taxon>
        <taxon>fabids</taxon>
        <taxon>Rosales</taxon>
        <taxon>Cannabaceae</taxon>
        <taxon>Parasponia</taxon>
    </lineage>
</organism>